<protein>
    <submittedName>
        <fullName evidence="1">Uncharacterized protein</fullName>
    </submittedName>
</protein>
<dbReference type="AlphaFoldDB" id="A0A2P2KCN6"/>
<evidence type="ECO:0000313" key="1">
    <source>
        <dbReference type="EMBL" id="MBX03411.1"/>
    </source>
</evidence>
<reference evidence="1" key="1">
    <citation type="submission" date="2018-02" db="EMBL/GenBank/DDBJ databases">
        <title>Rhizophora mucronata_Transcriptome.</title>
        <authorList>
            <person name="Meera S.P."/>
            <person name="Sreeshan A."/>
            <person name="Augustine A."/>
        </authorList>
    </citation>
    <scope>NUCLEOTIDE SEQUENCE</scope>
    <source>
        <tissue evidence="1">Leaf</tissue>
    </source>
</reference>
<name>A0A2P2KCN6_RHIMU</name>
<organism evidence="1">
    <name type="scientific">Rhizophora mucronata</name>
    <name type="common">Asiatic mangrove</name>
    <dbReference type="NCBI Taxonomy" id="61149"/>
    <lineage>
        <taxon>Eukaryota</taxon>
        <taxon>Viridiplantae</taxon>
        <taxon>Streptophyta</taxon>
        <taxon>Embryophyta</taxon>
        <taxon>Tracheophyta</taxon>
        <taxon>Spermatophyta</taxon>
        <taxon>Magnoliopsida</taxon>
        <taxon>eudicotyledons</taxon>
        <taxon>Gunneridae</taxon>
        <taxon>Pentapetalae</taxon>
        <taxon>rosids</taxon>
        <taxon>fabids</taxon>
        <taxon>Malpighiales</taxon>
        <taxon>Rhizophoraceae</taxon>
        <taxon>Rhizophora</taxon>
    </lineage>
</organism>
<sequence>MVSKIKIIFQIRKRTALSLVKEGEPILTRLISCQ</sequence>
<dbReference type="EMBL" id="GGEC01022927">
    <property type="protein sequence ID" value="MBX03411.1"/>
    <property type="molecule type" value="Transcribed_RNA"/>
</dbReference>
<accession>A0A2P2KCN6</accession>
<proteinExistence type="predicted"/>